<evidence type="ECO:0000313" key="2">
    <source>
        <dbReference type="EMBL" id="RNM41209.1"/>
    </source>
</evidence>
<sequence>MPMQPSPRPAALRRPLDAATVFAHVYQRWFDDARGLTEENKRHARSVVGAYVADVLTLWDESTRDYLAGAPLILRLEACDVTAFVMREPHIALSFDGIETGAPTALFGSTFRWESFRPCSYAIGRRLTDLVFSTDENDLLVEAEAVLDDGGLLLLGNRALWSLPRAV</sequence>
<evidence type="ECO:0000313" key="3">
    <source>
        <dbReference type="Proteomes" id="UP000253817"/>
    </source>
</evidence>
<organism evidence="2 4">
    <name type="scientific">Eggerthella sinensis</name>
    <dbReference type="NCBI Taxonomy" id="242230"/>
    <lineage>
        <taxon>Bacteria</taxon>
        <taxon>Bacillati</taxon>
        <taxon>Actinomycetota</taxon>
        <taxon>Coriobacteriia</taxon>
        <taxon>Eggerthellales</taxon>
        <taxon>Eggerthellaceae</taxon>
        <taxon>Eggerthella</taxon>
    </lineage>
</organism>
<dbReference type="EMBL" id="QICC01000045">
    <property type="protein sequence ID" value="RNM41209.1"/>
    <property type="molecule type" value="Genomic_DNA"/>
</dbReference>
<dbReference type="Proteomes" id="UP000270112">
    <property type="component" value="Unassembled WGS sequence"/>
</dbReference>
<reference evidence="2" key="3">
    <citation type="journal article" date="2019" name="Microbiol. Resour. Announc.">
        <title>Draft Genome Sequences of Type Strains of Gordonibacter faecihominis, Paraeggerthella hongkongensis, Parvibacter caecicola,Slackia equolifaciens, Slackia faecicanis, and Slackia isoflavoniconvertens.</title>
        <authorList>
            <person name="Danylec N."/>
            <person name="Stoll D.A."/>
            <person name="Dotsch A."/>
            <person name="Huch M."/>
        </authorList>
    </citation>
    <scope>NUCLEOTIDE SEQUENCE</scope>
    <source>
        <strain evidence="2">DSM 16107</strain>
    </source>
</reference>
<keyword evidence="3" id="KW-1185">Reference proteome</keyword>
<evidence type="ECO:0000313" key="1">
    <source>
        <dbReference type="EMBL" id="RDB68490.1"/>
    </source>
</evidence>
<gene>
    <name evidence="1" type="ORF">C1876_09595</name>
    <name evidence="2" type="ORF">DMP09_10840</name>
</gene>
<protein>
    <submittedName>
        <fullName evidence="2">Uncharacterized protein</fullName>
    </submittedName>
</protein>
<evidence type="ECO:0000313" key="4">
    <source>
        <dbReference type="Proteomes" id="UP000270112"/>
    </source>
</evidence>
<dbReference type="Proteomes" id="UP000253817">
    <property type="component" value="Unassembled WGS sequence"/>
</dbReference>
<accession>A0A3N0IW34</accession>
<reference evidence="4" key="2">
    <citation type="submission" date="2018-05" db="EMBL/GenBank/DDBJ databases">
        <title>Genome Sequencing of selected type strains of the family Eggerthellaceae.</title>
        <authorList>
            <person name="Danylec N."/>
            <person name="Stoll D.A."/>
            <person name="Doetsch A."/>
            <person name="Huch M."/>
        </authorList>
    </citation>
    <scope>NUCLEOTIDE SEQUENCE [LARGE SCALE GENOMIC DNA]</scope>
    <source>
        <strain evidence="4">DSM 16107</strain>
    </source>
</reference>
<name>A0A3N0IW34_9ACTN</name>
<comment type="caution">
    <text evidence="2">The sequence shown here is derived from an EMBL/GenBank/DDBJ whole genome shotgun (WGS) entry which is preliminary data.</text>
</comment>
<reference evidence="1 3" key="1">
    <citation type="journal article" date="2018" name="Elife">
        <title>Discovery and characterization of a prevalent human gut bacterial enzyme sufficient for the inactivation of a family of plant toxins.</title>
        <authorList>
            <person name="Koppel N."/>
            <person name="Bisanz J.E."/>
            <person name="Pandelia M.E."/>
            <person name="Turnbaugh P.J."/>
            <person name="Balskus E.P."/>
        </authorList>
    </citation>
    <scope>NUCLEOTIDE SEQUENCE [LARGE SCALE GENOMIC DNA]</scope>
    <source>
        <strain evidence="1 3">DSM 16107</strain>
    </source>
</reference>
<proteinExistence type="predicted"/>
<dbReference type="EMBL" id="PPTT01000015">
    <property type="protein sequence ID" value="RDB68490.1"/>
    <property type="molecule type" value="Genomic_DNA"/>
</dbReference>
<dbReference type="OrthoDB" id="3174638at2"/>
<dbReference type="AlphaFoldDB" id="A0A3N0IW34"/>